<evidence type="ECO:0000256" key="1">
    <source>
        <dbReference type="ARBA" id="ARBA00004286"/>
    </source>
</evidence>
<name>A0A833V7I1_9POAL</name>
<keyword evidence="7" id="KW-0862">Zinc</keyword>
<dbReference type="Gene3D" id="2.170.270.10">
    <property type="entry name" value="SET domain"/>
    <property type="match status" value="1"/>
</dbReference>
<keyword evidence="10" id="KW-1185">Reference proteome</keyword>
<evidence type="ECO:0000313" key="10">
    <source>
        <dbReference type="Proteomes" id="UP000623129"/>
    </source>
</evidence>
<dbReference type="InterPro" id="IPR050973">
    <property type="entry name" value="H3K9_Histone-Lys_N-MTase"/>
</dbReference>
<dbReference type="PANTHER" id="PTHR46223">
    <property type="entry name" value="HISTONE-LYSINE N-METHYLTRANSFERASE SUV39H"/>
    <property type="match status" value="1"/>
</dbReference>
<dbReference type="Pfam" id="PF00856">
    <property type="entry name" value="SET"/>
    <property type="match status" value="1"/>
</dbReference>
<dbReference type="SUPFAM" id="SSF82199">
    <property type="entry name" value="SET domain"/>
    <property type="match status" value="1"/>
</dbReference>
<organism evidence="9 10">
    <name type="scientific">Carex littledalei</name>
    <dbReference type="NCBI Taxonomy" id="544730"/>
    <lineage>
        <taxon>Eukaryota</taxon>
        <taxon>Viridiplantae</taxon>
        <taxon>Streptophyta</taxon>
        <taxon>Embryophyta</taxon>
        <taxon>Tracheophyta</taxon>
        <taxon>Spermatophyta</taxon>
        <taxon>Magnoliopsida</taxon>
        <taxon>Liliopsida</taxon>
        <taxon>Poales</taxon>
        <taxon>Cyperaceae</taxon>
        <taxon>Cyperoideae</taxon>
        <taxon>Cariceae</taxon>
        <taxon>Carex</taxon>
        <taxon>Carex subgen. Euthyceras</taxon>
    </lineage>
</organism>
<dbReference type="EMBL" id="SWLB01000017">
    <property type="protein sequence ID" value="KAF3327551.1"/>
    <property type="molecule type" value="Genomic_DNA"/>
</dbReference>
<dbReference type="PROSITE" id="PS50280">
    <property type="entry name" value="SET"/>
    <property type="match status" value="1"/>
</dbReference>
<dbReference type="InterPro" id="IPR046341">
    <property type="entry name" value="SET_dom_sf"/>
</dbReference>
<dbReference type="GO" id="GO:0032259">
    <property type="term" value="P:methylation"/>
    <property type="evidence" value="ECO:0007669"/>
    <property type="project" value="UniProtKB-KW"/>
</dbReference>
<dbReference type="PANTHER" id="PTHR46223:SF3">
    <property type="entry name" value="HISTONE-LYSINE N-METHYLTRANSFERASE SET-23"/>
    <property type="match status" value="1"/>
</dbReference>
<dbReference type="GO" id="GO:0046872">
    <property type="term" value="F:metal ion binding"/>
    <property type="evidence" value="ECO:0007669"/>
    <property type="project" value="UniProtKB-KW"/>
</dbReference>
<dbReference type="OrthoDB" id="5792673at2759"/>
<dbReference type="AlphaFoldDB" id="A0A833V7I1"/>
<dbReference type="GO" id="GO:0008168">
    <property type="term" value="F:methyltransferase activity"/>
    <property type="evidence" value="ECO:0007669"/>
    <property type="project" value="UniProtKB-KW"/>
</dbReference>
<keyword evidence="3 9" id="KW-0489">Methyltransferase</keyword>
<evidence type="ECO:0000259" key="8">
    <source>
        <dbReference type="PROSITE" id="PS50280"/>
    </source>
</evidence>
<sequence>MKRETLTYEQFLHQWASQVLPYLSPRDLAAAACACRTLSYIAAGVTSRRTADAARSLERYQIPFLDSTISPHPYSHFIYTRHTIISSPSSFSQSWGGEASKGTVTDCERLQGSSSCFGGIEVGCDCDSCKQGRCSCWSGMELGVFKECGESCRCGLMCENRKTQAGIRIRLNIVRNERKGWGLHATEAIRKGDFVCEYAGEYLTTEEARIRLKTYDELSSKGRISPALLVVREHLPSGKACLRINIDATKIGNVSRFINHSCDGGNLKAVLVRNSGSLLPRLCFFASMDISEDEELSFSYDSFSSSVMGRSKAGVNKLRLVALFDAEVVFE</sequence>
<dbReference type="GO" id="GO:0005694">
    <property type="term" value="C:chromosome"/>
    <property type="evidence" value="ECO:0007669"/>
    <property type="project" value="UniProtKB-SubCell"/>
</dbReference>
<evidence type="ECO:0000256" key="6">
    <source>
        <dbReference type="ARBA" id="ARBA00022723"/>
    </source>
</evidence>
<proteinExistence type="predicted"/>
<keyword evidence="2" id="KW-0158">Chromosome</keyword>
<evidence type="ECO:0000256" key="2">
    <source>
        <dbReference type="ARBA" id="ARBA00022454"/>
    </source>
</evidence>
<accession>A0A833V7I1</accession>
<keyword evidence="5" id="KW-0949">S-adenosyl-L-methionine</keyword>
<dbReference type="Proteomes" id="UP000623129">
    <property type="component" value="Unassembled WGS sequence"/>
</dbReference>
<protein>
    <submittedName>
        <fullName evidence="9">Histone-lysine N-methyltransferase SUVR3</fullName>
    </submittedName>
</protein>
<comment type="subcellular location">
    <subcellularLocation>
        <location evidence="1">Chromosome</location>
    </subcellularLocation>
</comment>
<evidence type="ECO:0000313" key="9">
    <source>
        <dbReference type="EMBL" id="KAF3327551.1"/>
    </source>
</evidence>
<feature type="domain" description="SET" evidence="8">
    <location>
        <begin position="165"/>
        <end position="301"/>
    </location>
</feature>
<keyword evidence="6" id="KW-0479">Metal-binding</keyword>
<gene>
    <name evidence="9" type="ORF">FCM35_KLT07669</name>
</gene>
<evidence type="ECO:0000256" key="7">
    <source>
        <dbReference type="ARBA" id="ARBA00022833"/>
    </source>
</evidence>
<evidence type="ECO:0000256" key="5">
    <source>
        <dbReference type="ARBA" id="ARBA00022691"/>
    </source>
</evidence>
<comment type="caution">
    <text evidence="9">The sequence shown here is derived from an EMBL/GenBank/DDBJ whole genome shotgun (WGS) entry which is preliminary data.</text>
</comment>
<dbReference type="SMART" id="SM00317">
    <property type="entry name" value="SET"/>
    <property type="match status" value="1"/>
</dbReference>
<keyword evidence="4 9" id="KW-0808">Transferase</keyword>
<evidence type="ECO:0000256" key="3">
    <source>
        <dbReference type="ARBA" id="ARBA00022603"/>
    </source>
</evidence>
<reference evidence="9" key="1">
    <citation type="submission" date="2020-01" db="EMBL/GenBank/DDBJ databases">
        <title>Genome sequence of Kobresia littledalei, the first chromosome-level genome in the family Cyperaceae.</title>
        <authorList>
            <person name="Qu G."/>
        </authorList>
    </citation>
    <scope>NUCLEOTIDE SEQUENCE</scope>
    <source>
        <strain evidence="9">C.B.Clarke</strain>
        <tissue evidence="9">Leaf</tissue>
    </source>
</reference>
<evidence type="ECO:0000256" key="4">
    <source>
        <dbReference type="ARBA" id="ARBA00022679"/>
    </source>
</evidence>
<dbReference type="InterPro" id="IPR001214">
    <property type="entry name" value="SET_dom"/>
</dbReference>